<proteinExistence type="predicted"/>
<dbReference type="PATRIC" id="fig|35806.4.peg.1360"/>
<dbReference type="AlphaFoldDB" id="A0A0D6B0R6"/>
<gene>
    <name evidence="1" type="ORF">NHU_01316</name>
</gene>
<dbReference type="RefSeq" id="WP_042462996.1">
    <property type="nucleotide sequence ID" value="NZ_CP015421.1"/>
</dbReference>
<evidence type="ECO:0000313" key="1">
    <source>
        <dbReference type="EMBL" id="BAQ68475.1"/>
    </source>
</evidence>
<dbReference type="GeneID" id="93540592"/>
<organism evidence="1 2">
    <name type="scientific">Rhodovulum sulfidophilum</name>
    <name type="common">Rhodobacter sulfidophilus</name>
    <dbReference type="NCBI Taxonomy" id="35806"/>
    <lineage>
        <taxon>Bacteria</taxon>
        <taxon>Pseudomonadati</taxon>
        <taxon>Pseudomonadota</taxon>
        <taxon>Alphaproteobacteria</taxon>
        <taxon>Rhodobacterales</taxon>
        <taxon>Paracoccaceae</taxon>
        <taxon>Rhodovulum</taxon>
    </lineage>
</organism>
<accession>A0A0D6B0R6</accession>
<dbReference type="Proteomes" id="UP000064912">
    <property type="component" value="Chromosome"/>
</dbReference>
<dbReference type="OrthoDB" id="7871183at2"/>
<protein>
    <recommendedName>
        <fullName evidence="3">STAS domain-containing protein</fullName>
    </recommendedName>
</protein>
<dbReference type="KEGG" id="rsu:NHU_01316"/>
<name>A0A0D6B0R6_RHOSU</name>
<evidence type="ECO:0000313" key="2">
    <source>
        <dbReference type="Proteomes" id="UP000064912"/>
    </source>
</evidence>
<evidence type="ECO:0008006" key="3">
    <source>
        <dbReference type="Google" id="ProtNLM"/>
    </source>
</evidence>
<sequence length="97" mass="10188">MESECQYDLDITDPAWSEDAGGVMKSVLEAAPKKLLVQAAEAPAQSALSAQLLLFLRQYVESSGGTFSVADASPAFSEGLSLLGLHDMILGTAEAQQ</sequence>
<reference evidence="1 2" key="1">
    <citation type="submission" date="2015-02" db="EMBL/GenBank/DDBJ databases">
        <title>Genome sequene of Rhodovulum sulfidophilum DSM 2351.</title>
        <authorList>
            <person name="Nagao N."/>
        </authorList>
    </citation>
    <scope>NUCLEOTIDE SEQUENCE [LARGE SCALE GENOMIC DNA]</scope>
    <source>
        <strain evidence="1 2">DSM 2351</strain>
    </source>
</reference>
<dbReference type="EMBL" id="AP014800">
    <property type="protein sequence ID" value="BAQ68475.1"/>
    <property type="molecule type" value="Genomic_DNA"/>
</dbReference>